<dbReference type="InterPro" id="IPR001343">
    <property type="entry name" value="Hemolysn_Ca-bd"/>
</dbReference>
<dbReference type="Pfam" id="PF06594">
    <property type="entry name" value="HCBP_related"/>
    <property type="match status" value="3"/>
</dbReference>
<feature type="domain" description="Haemolysin-type calcium binding-related" evidence="4">
    <location>
        <begin position="1049"/>
        <end position="1081"/>
    </location>
</feature>
<dbReference type="PATRIC" id="fig|1030841.3.peg.2226"/>
<dbReference type="SUPFAM" id="SSF51120">
    <property type="entry name" value="beta-Roll"/>
    <property type="match status" value="3"/>
</dbReference>
<comment type="subcellular location">
    <subcellularLocation>
        <location evidence="1">Secreted</location>
    </subcellularLocation>
</comment>
<dbReference type="AlphaFoldDB" id="G4CT29"/>
<evidence type="ECO:0000256" key="1">
    <source>
        <dbReference type="ARBA" id="ARBA00004613"/>
    </source>
</evidence>
<keyword evidence="3" id="KW-0106">Calcium</keyword>
<comment type="caution">
    <text evidence="5">The sequence shown here is derived from an EMBL/GenBank/DDBJ whole genome shotgun (WGS) entry which is preliminary data.</text>
</comment>
<feature type="domain" description="Haemolysin-type calcium binding-related" evidence="4">
    <location>
        <begin position="883"/>
        <end position="915"/>
    </location>
</feature>
<feature type="domain" description="Haemolysin-type calcium binding-related" evidence="4">
    <location>
        <begin position="728"/>
        <end position="751"/>
    </location>
</feature>
<dbReference type="Proteomes" id="UP000005336">
    <property type="component" value="Unassembled WGS sequence"/>
</dbReference>
<dbReference type="EMBL" id="AGAZ01000074">
    <property type="protein sequence ID" value="EGZ44391.1"/>
    <property type="molecule type" value="Genomic_DNA"/>
</dbReference>
<evidence type="ECO:0000259" key="4">
    <source>
        <dbReference type="Pfam" id="PF06594"/>
    </source>
</evidence>
<dbReference type="PROSITE" id="PS00330">
    <property type="entry name" value="HEMOLYSIN_CALCIUM"/>
    <property type="match status" value="5"/>
</dbReference>
<dbReference type="GO" id="GO:0005576">
    <property type="term" value="C:extracellular region"/>
    <property type="evidence" value="ECO:0007669"/>
    <property type="project" value="UniProtKB-SubCell"/>
</dbReference>
<dbReference type="Pfam" id="PF00353">
    <property type="entry name" value="HemolysinCabind"/>
    <property type="match status" value="5"/>
</dbReference>
<keyword evidence="6" id="KW-1185">Reference proteome</keyword>
<proteinExistence type="predicted"/>
<dbReference type="InterPro" id="IPR011049">
    <property type="entry name" value="Serralysin-like_metalloprot_C"/>
</dbReference>
<organism evidence="5 6">
    <name type="scientific">Neisseria wadsworthii 9715</name>
    <dbReference type="NCBI Taxonomy" id="1030841"/>
    <lineage>
        <taxon>Bacteria</taxon>
        <taxon>Pseudomonadati</taxon>
        <taxon>Pseudomonadota</taxon>
        <taxon>Betaproteobacteria</taxon>
        <taxon>Neisseriales</taxon>
        <taxon>Neisseriaceae</taxon>
        <taxon>Neisseria</taxon>
    </lineage>
</organism>
<keyword evidence="2" id="KW-0964">Secreted</keyword>
<dbReference type="InterPro" id="IPR010566">
    <property type="entry name" value="Haemolys_ca-bd"/>
</dbReference>
<dbReference type="HOGENOM" id="CLU_001954_0_1_4"/>
<dbReference type="PRINTS" id="PR00313">
    <property type="entry name" value="CABNDNGRPT"/>
</dbReference>
<dbReference type="GO" id="GO:0005509">
    <property type="term" value="F:calcium ion binding"/>
    <property type="evidence" value="ECO:0007669"/>
    <property type="project" value="InterPro"/>
</dbReference>
<dbReference type="PANTHER" id="PTHR38340:SF1">
    <property type="entry name" value="S-LAYER PROTEIN"/>
    <property type="match status" value="1"/>
</dbReference>
<protein>
    <submittedName>
        <fullName evidence="5">Iron-regulated protein FrpC</fullName>
    </submittedName>
</protein>
<dbReference type="STRING" id="1030841.HMPREF9370_2239"/>
<dbReference type="PANTHER" id="PTHR38340">
    <property type="entry name" value="S-LAYER PROTEIN"/>
    <property type="match status" value="1"/>
</dbReference>
<gene>
    <name evidence="5" type="primary">frpC2</name>
    <name evidence="5" type="ORF">HMPREF9370_2239</name>
</gene>
<reference evidence="5 6" key="1">
    <citation type="submission" date="2011-06" db="EMBL/GenBank/DDBJ databases">
        <authorList>
            <person name="Muzny D."/>
            <person name="Qin X."/>
            <person name="Deng J."/>
            <person name="Jiang H."/>
            <person name="Liu Y."/>
            <person name="Qu J."/>
            <person name="Song X.-Z."/>
            <person name="Zhang L."/>
            <person name="Thornton R."/>
            <person name="Coyle M."/>
            <person name="Francisco L."/>
            <person name="Jackson L."/>
            <person name="Javaid M."/>
            <person name="Korchina V."/>
            <person name="Kovar C."/>
            <person name="Mata R."/>
            <person name="Mathew T."/>
            <person name="Ngo R."/>
            <person name="Nguyen L."/>
            <person name="Nguyen N."/>
            <person name="Okwuonu G."/>
            <person name="Ongeri F."/>
            <person name="Pham C."/>
            <person name="Simmons D."/>
            <person name="Wilczek-Boney K."/>
            <person name="Hale W."/>
            <person name="Jakkamsetti A."/>
            <person name="Pham P."/>
            <person name="Ruth R."/>
            <person name="San Lucas F."/>
            <person name="Warren J."/>
            <person name="Zhang J."/>
            <person name="Zhao Z."/>
            <person name="Zhou C."/>
            <person name="Zhu D."/>
            <person name="Lee S."/>
            <person name="Bess C."/>
            <person name="Blankenburg K."/>
            <person name="Forbes L."/>
            <person name="Fu Q."/>
            <person name="Gubbala S."/>
            <person name="Hirani K."/>
            <person name="Jayaseelan J.C."/>
            <person name="Lara F."/>
            <person name="Munidasa M."/>
            <person name="Palculict T."/>
            <person name="Patil S."/>
            <person name="Pu L.-L."/>
            <person name="Saada N."/>
            <person name="Tang L."/>
            <person name="Weissenberger G."/>
            <person name="Zhu Y."/>
            <person name="Hemphill L."/>
            <person name="Shang Y."/>
            <person name="Youmans B."/>
            <person name="Ayvaz T."/>
            <person name="Ross M."/>
            <person name="Santibanez J."/>
            <person name="Aqrawi P."/>
            <person name="Gross S."/>
            <person name="Joshi V."/>
            <person name="Fowler G."/>
            <person name="Nazareth L."/>
            <person name="Reid J."/>
            <person name="Worley K."/>
            <person name="Petrosino J."/>
            <person name="Highlander S."/>
            <person name="Gibbs R."/>
        </authorList>
    </citation>
    <scope>NUCLEOTIDE SEQUENCE [LARGE SCALE GENOMIC DNA]</scope>
    <source>
        <strain evidence="5 6">9715</strain>
    </source>
</reference>
<name>G4CT29_9NEIS</name>
<evidence type="ECO:0000256" key="2">
    <source>
        <dbReference type="ARBA" id="ARBA00022525"/>
    </source>
</evidence>
<evidence type="ECO:0000313" key="5">
    <source>
        <dbReference type="EMBL" id="EGZ44391.1"/>
    </source>
</evidence>
<dbReference type="InterPro" id="IPR050557">
    <property type="entry name" value="RTX_toxin/Mannuronan_C5-epim"/>
</dbReference>
<dbReference type="InterPro" id="IPR018511">
    <property type="entry name" value="Hemolysin-typ_Ca-bd_CS"/>
</dbReference>
<dbReference type="Gene3D" id="2.150.10.10">
    <property type="entry name" value="Serralysin-like metalloprotease, C-terminal"/>
    <property type="match status" value="3"/>
</dbReference>
<sequence>MDYNDLIGAGLSSADAGAVQALNRYDLSELAKMPAARVFNAAGFLISGAQVAAETYKGNYGQAFVEAAATAGAYLGGSIAGTLGTLVSPGAGTAVGAGIGAYGGALLGREVGEFILWQYRQITEGHHWTCPKEYEEFTDANRSGKFHVLRPDPLTLDLDGDGIETVGTNAYKGALFDHDKDGIKTATGWISADDGILVVDKNLDGIINNGDELFGDNYTLKNGQTAATGYAALEEFDSNGDKIVDAKDENFDKLRIWRDLNQDGASQKEELFTLKELNVQSLSVAYNDVNKNLGNGNRLAREGSYTTTEGKTQKMGDLLLANDNLFSRYTDSVPMTEEQAKAANLQGIGRLRDLREAAALSPDLAANLKAYSEAETKQAQKALLDGLIDKWAQTDPLYGTGIQFLPPSIKTENEGVALTRGQVEAAKVLIPSKEYLAMVDSTLQKIAALDAFSGLKSNTIYVTSNQDILRFYQTTVKTYGQLSDNIYQGLLFQTRLKPYLEEIGFTVENNEFKLDYSKVLEKFNEVHAKDPQKALVDLGEFIIHGKHGDNFDKLSELFTEYVYQASEIGVLGAYAEALGKDFWDFQKGTEKNDSLNNSGEKKLINYLGGRDGNDVLNGGDRKDVLEGNSGDDELHGRGGDDRLVGGTGNDKLYGSYGADKLIGGTGDDYLEGGRGADIYEFAKGHGHDVIYEDDGYSIDTIRLNNITFAETKFAAKESSLILSGYHDGDSITIKDFFRSDKHQIEAFQFDDRLVTLEELSQEGIKLEGTDGDDSMSMYHWYDTAFSYQTSVYAGAGNDFVSTADAADFLDGGAGDDTLHGNGGADTLIGGTGNDYLEGGNGADTYVFEKGHGKDVVCGKPDGDLIQLNDVTLQEVRFSKNDKDLILFGYNEDDSITLKDFFVNMSYEIERFKFKDQEVVFFDLIRSYEGVKLEGTDGNDSISFSPTRWLGKGIVDAGDGDDTVTGTITADILEGGAGNDKLYGKLSADKLIGGTGNDYLEGGNGADTYVFAKGHGHDVIYEGKADKSKDEIILTDINLDETQYCKDGNDLILFGYNQGDSITVKDFFSDINHQIELFEFKDESVFAPEFDKYLSTENNMTNSMSVFSFKYDEEKTSLESVIG</sequence>
<accession>G4CT29</accession>
<evidence type="ECO:0000313" key="6">
    <source>
        <dbReference type="Proteomes" id="UP000005336"/>
    </source>
</evidence>
<evidence type="ECO:0000256" key="3">
    <source>
        <dbReference type="ARBA" id="ARBA00022837"/>
    </source>
</evidence>